<keyword evidence="3" id="KW-0812">Transmembrane</keyword>
<evidence type="ECO:0000256" key="4">
    <source>
        <dbReference type="ARBA" id="ARBA00022989"/>
    </source>
</evidence>
<dbReference type="GO" id="GO:0005886">
    <property type="term" value="C:plasma membrane"/>
    <property type="evidence" value="ECO:0007669"/>
    <property type="project" value="UniProtKB-ARBA"/>
</dbReference>
<name>A0A1S0U7A2_LOALO</name>
<sequence length="95" mass="10817">MVSISFSLLSCWSFVIQHRSLRLNRPDKENITLSGTLIQPFETESNSKSMEVGLIVICAAVHFFAPYNMAEGRSRYRYTVAYSTEAIEIVVIFCM</sequence>
<evidence type="ECO:0000256" key="5">
    <source>
        <dbReference type="ARBA" id="ARBA00023136"/>
    </source>
</evidence>
<dbReference type="AlphaFoldDB" id="A0A1S0U7A2"/>
<dbReference type="InParanoid" id="A0A1S0U7A2"/>
<evidence type="ECO:0000313" key="7">
    <source>
        <dbReference type="EMBL" id="EFO26309.1"/>
    </source>
</evidence>
<evidence type="ECO:0000256" key="6">
    <source>
        <dbReference type="RuleBase" id="RU910716"/>
    </source>
</evidence>
<dbReference type="CTD" id="9939565"/>
<dbReference type="GeneID" id="9939565"/>
<reference evidence="7" key="1">
    <citation type="submission" date="2012-04" db="EMBL/GenBank/DDBJ databases">
        <title>The Genome Sequence of Loa loa.</title>
        <authorList>
            <consortium name="The Broad Institute Genome Sequencing Platform"/>
            <consortium name="Broad Institute Genome Sequencing Center for Infectious Disease"/>
            <person name="Nutman T.B."/>
            <person name="Fink D.L."/>
            <person name="Russ C."/>
            <person name="Young S."/>
            <person name="Zeng Q."/>
            <person name="Gargeya S."/>
            <person name="Alvarado L."/>
            <person name="Berlin A."/>
            <person name="Chapman S.B."/>
            <person name="Chen Z."/>
            <person name="Freedman E."/>
            <person name="Gellesch M."/>
            <person name="Goldberg J."/>
            <person name="Griggs A."/>
            <person name="Gujja S."/>
            <person name="Heilman E.R."/>
            <person name="Heiman D."/>
            <person name="Howarth C."/>
            <person name="Mehta T."/>
            <person name="Neiman D."/>
            <person name="Pearson M."/>
            <person name="Roberts A."/>
            <person name="Saif S."/>
            <person name="Shea T."/>
            <person name="Shenoy N."/>
            <person name="Sisk P."/>
            <person name="Stolte C."/>
            <person name="Sykes S."/>
            <person name="White J."/>
            <person name="Yandava C."/>
            <person name="Haas B."/>
            <person name="Henn M.R."/>
            <person name="Nusbaum C."/>
            <person name="Birren B."/>
        </authorList>
    </citation>
    <scope>NUCLEOTIDE SEQUENCE [LARGE SCALE GENOMIC DNA]</scope>
</reference>
<dbReference type="OrthoDB" id="6136301at2759"/>
<evidence type="ECO:0000256" key="1">
    <source>
        <dbReference type="ARBA" id="ARBA00004141"/>
    </source>
</evidence>
<proteinExistence type="inferred from homology"/>
<dbReference type="KEGG" id="loa:LOAG_02181"/>
<comment type="subcellular location">
    <subcellularLocation>
        <location evidence="1 6">Membrane</location>
        <topology evidence="1 6">Multi-pass membrane protein</topology>
    </subcellularLocation>
</comment>
<protein>
    <recommendedName>
        <fullName evidence="6">XK-related protein</fullName>
    </recommendedName>
</protein>
<comment type="similarity">
    <text evidence="2 6">Belongs to the XK family.</text>
</comment>
<dbReference type="RefSeq" id="XP_003137767.1">
    <property type="nucleotide sequence ID" value="XM_003137719.1"/>
</dbReference>
<dbReference type="InterPro" id="IPR018629">
    <property type="entry name" value="XK-rel"/>
</dbReference>
<keyword evidence="4" id="KW-1133">Transmembrane helix</keyword>
<evidence type="ECO:0000256" key="3">
    <source>
        <dbReference type="ARBA" id="ARBA00022692"/>
    </source>
</evidence>
<dbReference type="EMBL" id="JH712188">
    <property type="protein sequence ID" value="EFO26309.1"/>
    <property type="molecule type" value="Genomic_DNA"/>
</dbReference>
<accession>A0A1S0U7A2</accession>
<keyword evidence="5" id="KW-0472">Membrane</keyword>
<evidence type="ECO:0000256" key="2">
    <source>
        <dbReference type="ARBA" id="ARBA00008789"/>
    </source>
</evidence>
<organism evidence="7">
    <name type="scientific">Loa loa</name>
    <name type="common">Eye worm</name>
    <name type="synonym">Filaria loa</name>
    <dbReference type="NCBI Taxonomy" id="7209"/>
    <lineage>
        <taxon>Eukaryota</taxon>
        <taxon>Metazoa</taxon>
        <taxon>Ecdysozoa</taxon>
        <taxon>Nematoda</taxon>
        <taxon>Chromadorea</taxon>
        <taxon>Rhabditida</taxon>
        <taxon>Spirurina</taxon>
        <taxon>Spiruromorpha</taxon>
        <taxon>Filarioidea</taxon>
        <taxon>Onchocercidae</taxon>
        <taxon>Loa</taxon>
    </lineage>
</organism>
<gene>
    <name evidence="7" type="ORF">LOAG_02181</name>
</gene>
<dbReference type="Pfam" id="PF09815">
    <property type="entry name" value="XK-related"/>
    <property type="match status" value="1"/>
</dbReference>